<feature type="domain" description="Glycosyltransferase subfamily 4-like N-terminal" evidence="2">
    <location>
        <begin position="65"/>
        <end position="195"/>
    </location>
</feature>
<feature type="domain" description="Glycosyl transferase family 1" evidence="1">
    <location>
        <begin position="199"/>
        <end position="308"/>
    </location>
</feature>
<evidence type="ECO:0000259" key="2">
    <source>
        <dbReference type="Pfam" id="PF13439"/>
    </source>
</evidence>
<proteinExistence type="predicted"/>
<dbReference type="InterPro" id="IPR028098">
    <property type="entry name" value="Glyco_trans_4-like_N"/>
</dbReference>
<dbReference type="InterPro" id="IPR050194">
    <property type="entry name" value="Glycosyltransferase_grp1"/>
</dbReference>
<dbReference type="Pfam" id="PF00534">
    <property type="entry name" value="Glycos_transf_1"/>
    <property type="match status" value="1"/>
</dbReference>
<sequence length="400" mass="45246">MQDRPIFAVHDWLYTYAGSEKVLESILRCFPIERLFTLVDFLPGPHRRFLRGTPVIPSFLQKMPFSRSQRRLYLPLMPLAVESLDVSEAGLIISSSAAIAKGVLTHGEQLHICYCHSPARYAWDLTRDYLDTAGGRGALKKMLAQAVFHYFRLWDVASTPRVDHFIANSGYTAARLRRFYGRESTVIYPPVDIERFPVQESKEDFFVTVSRLVPYKKVELIAAACAQAGKKLLVIGEGPDLPKIKAWQREHIQVLGWQPDDVVVDLVRRARAFIFAAREEFGIAGVEAQAAGTPVIAFGAGGCLETIKGIFPGQRPQPGTTGVFFREQTVPSVLEALDWFDRHRDHLEPRACRTNATRFARPHFEEELKRFVSNCWEQFQSCGKTAKKFPGANPLQKPRN</sequence>
<dbReference type="PANTHER" id="PTHR45947">
    <property type="entry name" value="SULFOQUINOVOSYL TRANSFERASE SQD2"/>
    <property type="match status" value="1"/>
</dbReference>
<dbReference type="AlphaFoldDB" id="A0A7C3UZW7"/>
<reference evidence="3" key="1">
    <citation type="journal article" date="2020" name="mSystems">
        <title>Genome- and Community-Level Interaction Insights into Carbon Utilization and Element Cycling Functions of Hydrothermarchaeota in Hydrothermal Sediment.</title>
        <authorList>
            <person name="Zhou Z."/>
            <person name="Liu Y."/>
            <person name="Xu W."/>
            <person name="Pan J."/>
            <person name="Luo Z.H."/>
            <person name="Li M."/>
        </authorList>
    </citation>
    <scope>NUCLEOTIDE SEQUENCE [LARGE SCALE GENOMIC DNA]</scope>
    <source>
        <strain evidence="3">SpSt-897</strain>
    </source>
</reference>
<dbReference type="EMBL" id="DTMF01000369">
    <property type="protein sequence ID" value="HGF35696.1"/>
    <property type="molecule type" value="Genomic_DNA"/>
</dbReference>
<evidence type="ECO:0000313" key="3">
    <source>
        <dbReference type="EMBL" id="HGF35696.1"/>
    </source>
</evidence>
<evidence type="ECO:0000259" key="1">
    <source>
        <dbReference type="Pfam" id="PF00534"/>
    </source>
</evidence>
<accession>A0A7C3UZW7</accession>
<name>A0A7C3UZW7_9BACT</name>
<gene>
    <name evidence="3" type="ORF">ENW96_15165</name>
</gene>
<comment type="caution">
    <text evidence="3">The sequence shown here is derived from an EMBL/GenBank/DDBJ whole genome shotgun (WGS) entry which is preliminary data.</text>
</comment>
<dbReference type="SUPFAM" id="SSF53756">
    <property type="entry name" value="UDP-Glycosyltransferase/glycogen phosphorylase"/>
    <property type="match status" value="1"/>
</dbReference>
<dbReference type="PANTHER" id="PTHR45947:SF3">
    <property type="entry name" value="SULFOQUINOVOSYL TRANSFERASE SQD2"/>
    <property type="match status" value="1"/>
</dbReference>
<organism evidence="3">
    <name type="scientific">Desulfobacca acetoxidans</name>
    <dbReference type="NCBI Taxonomy" id="60893"/>
    <lineage>
        <taxon>Bacteria</taxon>
        <taxon>Pseudomonadati</taxon>
        <taxon>Thermodesulfobacteriota</taxon>
        <taxon>Desulfobaccia</taxon>
        <taxon>Desulfobaccales</taxon>
        <taxon>Desulfobaccaceae</taxon>
        <taxon>Desulfobacca</taxon>
    </lineage>
</organism>
<dbReference type="InterPro" id="IPR001296">
    <property type="entry name" value="Glyco_trans_1"/>
</dbReference>
<dbReference type="Gene3D" id="3.40.50.2000">
    <property type="entry name" value="Glycogen Phosphorylase B"/>
    <property type="match status" value="2"/>
</dbReference>
<dbReference type="Pfam" id="PF13439">
    <property type="entry name" value="Glyco_transf_4"/>
    <property type="match status" value="1"/>
</dbReference>
<dbReference type="GO" id="GO:0016757">
    <property type="term" value="F:glycosyltransferase activity"/>
    <property type="evidence" value="ECO:0007669"/>
    <property type="project" value="InterPro"/>
</dbReference>
<keyword evidence="3" id="KW-0808">Transferase</keyword>
<protein>
    <submittedName>
        <fullName evidence="3">Glycosyltransferase family 4 protein</fullName>
    </submittedName>
</protein>